<evidence type="ECO:0000313" key="1">
    <source>
        <dbReference type="EMBL" id="RMI32749.1"/>
    </source>
</evidence>
<dbReference type="AlphaFoldDB" id="A0A3M2L512"/>
<organism evidence="1 2">
    <name type="scientific">Nocardia stercoris</name>
    <dbReference type="NCBI Taxonomy" id="2483361"/>
    <lineage>
        <taxon>Bacteria</taxon>
        <taxon>Bacillati</taxon>
        <taxon>Actinomycetota</taxon>
        <taxon>Actinomycetes</taxon>
        <taxon>Mycobacteriales</taxon>
        <taxon>Nocardiaceae</taxon>
        <taxon>Nocardia</taxon>
    </lineage>
</organism>
<sequence>MGVVSSVPYRFIEPQRIDVMLPAWVDRLPPQYDTVVGYTDLGNAFLFSTRTGEYGIFDPYSPGVKSYGAHTDLDTFVDRVLFDPGVVTYVLQPGHVAEIRRRLGPLQPGEVYIATPYPFLGGSETPDAYQKGGVWSFFDLVAQAHDPE</sequence>
<protein>
    <submittedName>
        <fullName evidence="1">DUF1851 domain-containing protein</fullName>
    </submittedName>
</protein>
<gene>
    <name evidence="1" type="ORF">EBN03_12415</name>
</gene>
<dbReference type="EMBL" id="RFFH01000004">
    <property type="protein sequence ID" value="RMI32749.1"/>
    <property type="molecule type" value="Genomic_DNA"/>
</dbReference>
<evidence type="ECO:0000313" key="2">
    <source>
        <dbReference type="Proteomes" id="UP000279275"/>
    </source>
</evidence>
<reference evidence="1 2" key="1">
    <citation type="submission" date="2018-10" db="EMBL/GenBank/DDBJ databases">
        <title>Isolation from cow dung.</title>
        <authorList>
            <person name="Ling L."/>
        </authorList>
    </citation>
    <scope>NUCLEOTIDE SEQUENCE [LARGE SCALE GENOMIC DNA]</scope>
    <source>
        <strain evidence="1 2">NEAU-LL90</strain>
    </source>
</reference>
<comment type="caution">
    <text evidence="1">The sequence shown here is derived from an EMBL/GenBank/DDBJ whole genome shotgun (WGS) entry which is preliminary data.</text>
</comment>
<keyword evidence="2" id="KW-1185">Reference proteome</keyword>
<proteinExistence type="predicted"/>
<dbReference type="Proteomes" id="UP000279275">
    <property type="component" value="Unassembled WGS sequence"/>
</dbReference>
<accession>A0A3M2L512</accession>
<name>A0A3M2L512_9NOCA</name>